<dbReference type="InterPro" id="IPR026461">
    <property type="entry name" value="Trfase_2_rSAM/seldom_assoc"/>
</dbReference>
<keyword evidence="4" id="KW-0808">Transferase</keyword>
<evidence type="ECO:0000256" key="5">
    <source>
        <dbReference type="ARBA" id="ARBA00023136"/>
    </source>
</evidence>
<evidence type="ECO:0000313" key="7">
    <source>
        <dbReference type="EMBL" id="WED63880.1"/>
    </source>
</evidence>
<dbReference type="Gene3D" id="3.90.550.10">
    <property type="entry name" value="Spore Coat Polysaccharide Biosynthesis Protein SpsA, Chain A"/>
    <property type="match status" value="1"/>
</dbReference>
<comment type="subcellular location">
    <subcellularLocation>
        <location evidence="1">Cell membrane</location>
    </subcellularLocation>
</comment>
<evidence type="ECO:0000256" key="1">
    <source>
        <dbReference type="ARBA" id="ARBA00004236"/>
    </source>
</evidence>
<dbReference type="RefSeq" id="WP_330930584.1">
    <property type="nucleotide sequence ID" value="NZ_CP119075.1"/>
</dbReference>
<keyword evidence="5" id="KW-0472">Membrane</keyword>
<dbReference type="AlphaFoldDB" id="A0AAE9ZVZ4"/>
<dbReference type="NCBIfam" id="TIGR04283">
    <property type="entry name" value="glyco_like_mftF"/>
    <property type="match status" value="1"/>
</dbReference>
<keyword evidence="2" id="KW-1003">Cell membrane</keyword>
<reference evidence="7" key="1">
    <citation type="submission" date="2023-03" db="EMBL/GenBank/DDBJ databases">
        <title>Lomoglobus Profundus gen. nov., sp. nov., a novel member of the phylum Verrucomicrobia, isolated from deep-marine sediment of South China Sea.</title>
        <authorList>
            <person name="Ahmad T."/>
            <person name="Ishaq S.E."/>
            <person name="Wang F."/>
        </authorList>
    </citation>
    <scope>NUCLEOTIDE SEQUENCE</scope>
    <source>
        <strain evidence="7">LMO-M01</strain>
    </source>
</reference>
<evidence type="ECO:0000259" key="6">
    <source>
        <dbReference type="Pfam" id="PF00535"/>
    </source>
</evidence>
<dbReference type="PANTHER" id="PTHR43646">
    <property type="entry name" value="GLYCOSYLTRANSFERASE"/>
    <property type="match status" value="1"/>
</dbReference>
<name>A0AAE9ZVZ4_9BACT</name>
<evidence type="ECO:0000256" key="4">
    <source>
        <dbReference type="ARBA" id="ARBA00022679"/>
    </source>
</evidence>
<evidence type="ECO:0000313" key="8">
    <source>
        <dbReference type="Proteomes" id="UP001218638"/>
    </source>
</evidence>
<dbReference type="SUPFAM" id="SSF53448">
    <property type="entry name" value="Nucleotide-diphospho-sugar transferases"/>
    <property type="match status" value="1"/>
</dbReference>
<accession>A0AAE9ZVZ4</accession>
<evidence type="ECO:0000256" key="2">
    <source>
        <dbReference type="ARBA" id="ARBA00022475"/>
    </source>
</evidence>
<proteinExistence type="predicted"/>
<keyword evidence="8" id="KW-1185">Reference proteome</keyword>
<dbReference type="KEGG" id="slom:PXH66_16195"/>
<dbReference type="InterPro" id="IPR001173">
    <property type="entry name" value="Glyco_trans_2-like"/>
</dbReference>
<dbReference type="PANTHER" id="PTHR43646:SF2">
    <property type="entry name" value="GLYCOSYLTRANSFERASE 2-LIKE DOMAIN-CONTAINING PROTEIN"/>
    <property type="match status" value="1"/>
</dbReference>
<dbReference type="CDD" id="cd02522">
    <property type="entry name" value="GT_2_like_a"/>
    <property type="match status" value="1"/>
</dbReference>
<keyword evidence="3" id="KW-0328">Glycosyltransferase</keyword>
<feature type="domain" description="Glycosyltransferase 2-like" evidence="6">
    <location>
        <begin position="7"/>
        <end position="118"/>
    </location>
</feature>
<sequence length="237" mass="26112">MAISAPSVIIPTLNEAAHLPATLRRLAQVWPAAEVIVVDGGSTDQTLALAIGAGVRTWIAPQRGRGVQLHAGSRLATRPWLLFLHADTLIDAPAREVAQAYCASERGRVASFRVKFDDPHWLLKRSAWFTRFDSVFTRFGDQGILIRASYYRKLGGFEPWPLFEDVDLLQRARQHRPVDVLPASVTTSARRFRARGHLKQQLRNGALLLRFLAGADPRRLAPAYPPVGQLGGPGGQS</sequence>
<evidence type="ECO:0000256" key="3">
    <source>
        <dbReference type="ARBA" id="ARBA00022676"/>
    </source>
</evidence>
<dbReference type="EMBL" id="CP119075">
    <property type="protein sequence ID" value="WED63880.1"/>
    <property type="molecule type" value="Genomic_DNA"/>
</dbReference>
<dbReference type="Pfam" id="PF00535">
    <property type="entry name" value="Glycos_transf_2"/>
    <property type="match status" value="1"/>
</dbReference>
<protein>
    <submittedName>
        <fullName evidence="7">TIGR04283 family arsenosugar biosynthesis glycosyltransferase</fullName>
    </submittedName>
</protein>
<dbReference type="GO" id="GO:0005886">
    <property type="term" value="C:plasma membrane"/>
    <property type="evidence" value="ECO:0007669"/>
    <property type="project" value="UniProtKB-SubCell"/>
</dbReference>
<organism evidence="7 8">
    <name type="scientific">Synoicihabitans lomoniglobus</name>
    <dbReference type="NCBI Taxonomy" id="2909285"/>
    <lineage>
        <taxon>Bacteria</taxon>
        <taxon>Pseudomonadati</taxon>
        <taxon>Verrucomicrobiota</taxon>
        <taxon>Opitutia</taxon>
        <taxon>Opitutales</taxon>
        <taxon>Opitutaceae</taxon>
        <taxon>Synoicihabitans</taxon>
    </lineage>
</organism>
<dbReference type="InterPro" id="IPR029044">
    <property type="entry name" value="Nucleotide-diphossugar_trans"/>
</dbReference>
<dbReference type="Proteomes" id="UP001218638">
    <property type="component" value="Chromosome"/>
</dbReference>
<gene>
    <name evidence="7" type="ORF">PXH66_16195</name>
</gene>
<dbReference type="GO" id="GO:0016757">
    <property type="term" value="F:glycosyltransferase activity"/>
    <property type="evidence" value="ECO:0007669"/>
    <property type="project" value="UniProtKB-KW"/>
</dbReference>